<organism evidence="2 3">
    <name type="scientific">Pseudoalteromonas luteoviolacea</name>
    <dbReference type="NCBI Taxonomy" id="43657"/>
    <lineage>
        <taxon>Bacteria</taxon>
        <taxon>Pseudomonadati</taxon>
        <taxon>Pseudomonadota</taxon>
        <taxon>Gammaproteobacteria</taxon>
        <taxon>Alteromonadales</taxon>
        <taxon>Pseudoalteromonadaceae</taxon>
        <taxon>Pseudoalteromonas</taxon>
    </lineage>
</organism>
<accession>A0A0C1MSL6</accession>
<feature type="signal peptide" evidence="1">
    <location>
        <begin position="1"/>
        <end position="23"/>
    </location>
</feature>
<keyword evidence="1" id="KW-0732">Signal</keyword>
<dbReference type="EMBL" id="JWIC01000004">
    <property type="protein sequence ID" value="KID57823.1"/>
    <property type="molecule type" value="Genomic_DNA"/>
</dbReference>
<gene>
    <name evidence="2" type="ORF">JF50_03465</name>
</gene>
<evidence type="ECO:0000313" key="3">
    <source>
        <dbReference type="Proteomes" id="UP000031327"/>
    </source>
</evidence>
<protein>
    <submittedName>
        <fullName evidence="2">Uncharacterized protein</fullName>
    </submittedName>
</protein>
<sequence length="258" mass="28801">MQRKLFYYASLMAFLLSPISVSAWQVGGTYFKSGSTEVKVKHTSSSNRINSLKFDITCYSSQCNRDQEIYTIMYNFVSAVRNNRLYTYRSYTPPPGGCTEQACRQPEMIDLDDEYSMQNAGVGSTRSRILEGLVTGAAAEVGSTSISAITNKLIDKSKNSNSLATYIITAKVIGGQRKPISMCKVSTAGTCDIEEDVVFTHKSGDRVDSSFRLRDGSTSDLRRQLHILESFNSFKMRCRTTYTGSGLWRVVNMVCYPE</sequence>
<evidence type="ECO:0000313" key="2">
    <source>
        <dbReference type="EMBL" id="KID57823.1"/>
    </source>
</evidence>
<reference evidence="2 3" key="1">
    <citation type="submission" date="2014-12" db="EMBL/GenBank/DDBJ databases">
        <title>Draft Genome Sequence of Pseudoalteromonas luteoviolacea HI1.</title>
        <authorList>
            <person name="Asahina A.Y."/>
            <person name="Hadfield M.G."/>
        </authorList>
    </citation>
    <scope>NUCLEOTIDE SEQUENCE [LARGE SCALE GENOMIC DNA]</scope>
    <source>
        <strain evidence="2 3">HI1</strain>
    </source>
</reference>
<proteinExistence type="predicted"/>
<feature type="chain" id="PRO_5002153811" evidence="1">
    <location>
        <begin position="24"/>
        <end position="258"/>
    </location>
</feature>
<dbReference type="Proteomes" id="UP000031327">
    <property type="component" value="Unassembled WGS sequence"/>
</dbReference>
<dbReference type="RefSeq" id="WP_039608122.1">
    <property type="nucleotide sequence ID" value="NZ_JWIC01000004.1"/>
</dbReference>
<name>A0A0C1MSL6_9GAMM</name>
<dbReference type="AlphaFoldDB" id="A0A0C1MSL6"/>
<evidence type="ECO:0000256" key="1">
    <source>
        <dbReference type="SAM" id="SignalP"/>
    </source>
</evidence>
<comment type="caution">
    <text evidence="2">The sequence shown here is derived from an EMBL/GenBank/DDBJ whole genome shotgun (WGS) entry which is preliminary data.</text>
</comment>